<dbReference type="PANTHER" id="PTHR42788:SF13">
    <property type="entry name" value="ALIPHATIC SULFONATES IMPORT ATP-BINDING PROTEIN SSUB"/>
    <property type="match status" value="1"/>
</dbReference>
<keyword evidence="3" id="KW-0547">Nucleotide-binding</keyword>
<dbReference type="GO" id="GO:0016887">
    <property type="term" value="F:ATP hydrolysis activity"/>
    <property type="evidence" value="ECO:0007669"/>
    <property type="project" value="InterPro"/>
</dbReference>
<dbReference type="InterPro" id="IPR003593">
    <property type="entry name" value="AAA+_ATPase"/>
</dbReference>
<name>A0A450Y2F4_9GAMM</name>
<dbReference type="CDD" id="cd03293">
    <property type="entry name" value="ABC_NrtD_SsuB_transporters"/>
    <property type="match status" value="1"/>
</dbReference>
<evidence type="ECO:0000313" key="7">
    <source>
        <dbReference type="EMBL" id="VFK35632.1"/>
    </source>
</evidence>
<dbReference type="PANTHER" id="PTHR42788">
    <property type="entry name" value="TAURINE IMPORT ATP-BINDING PROTEIN-RELATED"/>
    <property type="match status" value="1"/>
</dbReference>
<dbReference type="SUPFAM" id="SSF52540">
    <property type="entry name" value="P-loop containing nucleoside triphosphate hydrolases"/>
    <property type="match status" value="1"/>
</dbReference>
<dbReference type="PROSITE" id="PS50893">
    <property type="entry name" value="ABC_TRANSPORTER_2"/>
    <property type="match status" value="1"/>
</dbReference>
<gene>
    <name evidence="6" type="ORF">BECKLPF1236A_GA0070988_103752</name>
    <name evidence="7" type="ORF">BECKLPF1236C_GA0070990_104012</name>
</gene>
<dbReference type="InterPro" id="IPR003439">
    <property type="entry name" value="ABC_transporter-like_ATP-bd"/>
</dbReference>
<dbReference type="GO" id="GO:0005524">
    <property type="term" value="F:ATP binding"/>
    <property type="evidence" value="ECO:0007669"/>
    <property type="project" value="UniProtKB-KW"/>
</dbReference>
<dbReference type="Gene3D" id="3.40.50.300">
    <property type="entry name" value="P-loop containing nucleotide triphosphate hydrolases"/>
    <property type="match status" value="1"/>
</dbReference>
<dbReference type="InterPro" id="IPR017871">
    <property type="entry name" value="ABC_transporter-like_CS"/>
</dbReference>
<evidence type="ECO:0000259" key="5">
    <source>
        <dbReference type="PROSITE" id="PS50893"/>
    </source>
</evidence>
<protein>
    <submittedName>
        <fullName evidence="7">NitT/TauT family transport system ATP-binding protein</fullName>
    </submittedName>
</protein>
<accession>A0A450Y2F4</accession>
<dbReference type="EMBL" id="CAADFM010000375">
    <property type="protein sequence ID" value="VFK23254.1"/>
    <property type="molecule type" value="Genomic_DNA"/>
</dbReference>
<dbReference type="EMBL" id="CAADFP010000401">
    <property type="protein sequence ID" value="VFK35632.1"/>
    <property type="molecule type" value="Genomic_DNA"/>
</dbReference>
<reference evidence="7" key="1">
    <citation type="submission" date="2019-02" db="EMBL/GenBank/DDBJ databases">
        <authorList>
            <person name="Gruber-Vodicka R. H."/>
            <person name="Seah K. B. B."/>
        </authorList>
    </citation>
    <scope>NUCLEOTIDE SEQUENCE</scope>
    <source>
        <strain evidence="6">BECK_S312</strain>
        <strain evidence="7">BECK_S426</strain>
    </source>
</reference>
<evidence type="ECO:0000256" key="1">
    <source>
        <dbReference type="ARBA" id="ARBA00005417"/>
    </source>
</evidence>
<dbReference type="Pfam" id="PF00005">
    <property type="entry name" value="ABC_tran"/>
    <property type="match status" value="1"/>
</dbReference>
<dbReference type="InterPro" id="IPR027417">
    <property type="entry name" value="P-loop_NTPase"/>
</dbReference>
<dbReference type="InterPro" id="IPR050166">
    <property type="entry name" value="ABC_transporter_ATP-bind"/>
</dbReference>
<keyword evidence="4 7" id="KW-0067">ATP-binding</keyword>
<dbReference type="SMART" id="SM00382">
    <property type="entry name" value="AAA"/>
    <property type="match status" value="1"/>
</dbReference>
<keyword evidence="2" id="KW-0813">Transport</keyword>
<evidence type="ECO:0000256" key="4">
    <source>
        <dbReference type="ARBA" id="ARBA00022840"/>
    </source>
</evidence>
<organism evidence="7">
    <name type="scientific">Candidatus Kentrum sp. LPFa</name>
    <dbReference type="NCBI Taxonomy" id="2126335"/>
    <lineage>
        <taxon>Bacteria</taxon>
        <taxon>Pseudomonadati</taxon>
        <taxon>Pseudomonadota</taxon>
        <taxon>Gammaproteobacteria</taxon>
        <taxon>Candidatus Kentrum</taxon>
    </lineage>
</organism>
<dbReference type="AlphaFoldDB" id="A0A450Y2F4"/>
<feature type="domain" description="ABC transporter" evidence="5">
    <location>
        <begin position="78"/>
        <end position="317"/>
    </location>
</feature>
<comment type="similarity">
    <text evidence="1">Belongs to the ABC transporter superfamily.</text>
</comment>
<evidence type="ECO:0000256" key="3">
    <source>
        <dbReference type="ARBA" id="ARBA00022741"/>
    </source>
</evidence>
<evidence type="ECO:0000256" key="2">
    <source>
        <dbReference type="ARBA" id="ARBA00022448"/>
    </source>
</evidence>
<evidence type="ECO:0000313" key="6">
    <source>
        <dbReference type="EMBL" id="VFK23254.1"/>
    </source>
</evidence>
<proteinExistence type="inferred from homology"/>
<sequence>MFKMLIMAHSRPFGEGADHSREFLRESVRTPRSSPLRSYCYALTCSSLPMPRHALSVRGKASPALPDTQAMTPTRNALCIRDAVKRFPARTGPADGQANRELTVFHGLDLDLRVGEFVSLLGPSGCGKSTLINILAGQDTLDGGVIGRGESIQDSAEFRLAVVWQQDALMPWKSARGNIEFPLAILGTPPQERKDTARAWLRAVGLGGFDDYYPSQLSQGMRQRVSLAAALAARPNLLLMDEPFGALDAYSKLQIEKEVVRLWEEMDATILMVTHDVQEAVALSDRIIMLTGRPARVAFDRIIDLPRPRNLDEIYGAPRFHTLVSELWNALTKPQ</sequence>
<dbReference type="PROSITE" id="PS00211">
    <property type="entry name" value="ABC_TRANSPORTER_1"/>
    <property type="match status" value="1"/>
</dbReference>